<evidence type="ECO:0000256" key="5">
    <source>
        <dbReference type="ARBA" id="ARBA00022771"/>
    </source>
</evidence>
<comment type="caution">
    <text evidence="14">The sequence shown here is derived from an EMBL/GenBank/DDBJ whole genome shotgun (WGS) entry which is preliminary data.</text>
</comment>
<keyword evidence="6" id="KW-0862">Zinc</keyword>
<dbReference type="PANTHER" id="PTHR14003:SF23">
    <property type="entry name" value="ZINC FINGER PROTEIN 143"/>
    <property type="match status" value="1"/>
</dbReference>
<keyword evidence="5 11" id="KW-0863">Zinc-finger</keyword>
<evidence type="ECO:0000256" key="11">
    <source>
        <dbReference type="PROSITE-ProRule" id="PRU00042"/>
    </source>
</evidence>
<comment type="similarity">
    <text evidence="2">Belongs to the krueppel C2H2-type zinc-finger protein family.</text>
</comment>
<feature type="region of interest" description="Disordered" evidence="12">
    <location>
        <begin position="1"/>
        <end position="30"/>
    </location>
</feature>
<keyword evidence="15" id="KW-1185">Reference proteome</keyword>
<evidence type="ECO:0000256" key="7">
    <source>
        <dbReference type="ARBA" id="ARBA00023015"/>
    </source>
</evidence>
<accession>A0AA41MDL8</accession>
<keyword evidence="10" id="KW-0539">Nucleus</keyword>
<dbReference type="Gene3D" id="3.30.160.60">
    <property type="entry name" value="Classic Zinc Finger"/>
    <property type="match status" value="4"/>
</dbReference>
<evidence type="ECO:0000313" key="15">
    <source>
        <dbReference type="Proteomes" id="UP001166674"/>
    </source>
</evidence>
<protein>
    <submittedName>
        <fullName evidence="14">Zinc finger protein 264</fullName>
    </submittedName>
</protein>
<comment type="subcellular location">
    <subcellularLocation>
        <location evidence="1">Nucleus</location>
    </subcellularLocation>
</comment>
<feature type="domain" description="C2H2-type" evidence="13">
    <location>
        <begin position="116"/>
        <end position="143"/>
    </location>
</feature>
<evidence type="ECO:0000259" key="13">
    <source>
        <dbReference type="PROSITE" id="PS50157"/>
    </source>
</evidence>
<dbReference type="GO" id="GO:0031519">
    <property type="term" value="C:PcG protein complex"/>
    <property type="evidence" value="ECO:0007669"/>
    <property type="project" value="TreeGrafter"/>
</dbReference>
<dbReference type="FunFam" id="3.30.160.60:FF:000352">
    <property type="entry name" value="zinc finger protein 3 homolog"/>
    <property type="match status" value="1"/>
</dbReference>
<evidence type="ECO:0000256" key="2">
    <source>
        <dbReference type="ARBA" id="ARBA00006991"/>
    </source>
</evidence>
<keyword evidence="7" id="KW-0805">Transcription regulation</keyword>
<dbReference type="GO" id="GO:0008270">
    <property type="term" value="F:zinc ion binding"/>
    <property type="evidence" value="ECO:0007669"/>
    <property type="project" value="UniProtKB-KW"/>
</dbReference>
<keyword evidence="3" id="KW-0479">Metal-binding</keyword>
<dbReference type="InterPro" id="IPR013087">
    <property type="entry name" value="Znf_C2H2_type"/>
</dbReference>
<evidence type="ECO:0000256" key="10">
    <source>
        <dbReference type="ARBA" id="ARBA00023242"/>
    </source>
</evidence>
<dbReference type="GO" id="GO:0005667">
    <property type="term" value="C:transcription regulator complex"/>
    <property type="evidence" value="ECO:0007669"/>
    <property type="project" value="TreeGrafter"/>
</dbReference>
<sequence>MSSTPGRSPLWVSSVGRSSTTVRTSRGTSTFPPERSLLCAVTVGRPSPTAPLTFYIGPTLESKECGKSFTNRKDLICHFSIHTGEKLYECVQCGKAFPHMSGLTGHKWIHSGEKPLECMECGKSFCWSTNLIWHAIIHTGEKPCKCSECRKAFSCRLSLTQHQRMCSGRNPVSVAEEGPPFICAHTSFILMGKDFLNVKPREIDCRRKNPPQRLIIHTKEKPHKCLHYEKLYVLSGHSGGNGPSPEPYSESIQERPRHR</sequence>
<dbReference type="SUPFAM" id="SSF57667">
    <property type="entry name" value="beta-beta-alpha zinc fingers"/>
    <property type="match status" value="3"/>
</dbReference>
<evidence type="ECO:0000256" key="4">
    <source>
        <dbReference type="ARBA" id="ARBA00022737"/>
    </source>
</evidence>
<organism evidence="14 15">
    <name type="scientific">Sciurus carolinensis</name>
    <name type="common">Eastern gray squirrel</name>
    <dbReference type="NCBI Taxonomy" id="30640"/>
    <lineage>
        <taxon>Eukaryota</taxon>
        <taxon>Metazoa</taxon>
        <taxon>Chordata</taxon>
        <taxon>Craniata</taxon>
        <taxon>Vertebrata</taxon>
        <taxon>Euteleostomi</taxon>
        <taxon>Mammalia</taxon>
        <taxon>Eutheria</taxon>
        <taxon>Euarchontoglires</taxon>
        <taxon>Glires</taxon>
        <taxon>Rodentia</taxon>
        <taxon>Sciuromorpha</taxon>
        <taxon>Sciuridae</taxon>
        <taxon>Sciurinae</taxon>
        <taxon>Sciurini</taxon>
        <taxon>Sciurus</taxon>
    </lineage>
</organism>
<keyword evidence="8" id="KW-0238">DNA-binding</keyword>
<dbReference type="PANTHER" id="PTHR14003">
    <property type="entry name" value="TRANSCRIPTIONAL REPRESSOR PROTEIN YY"/>
    <property type="match status" value="1"/>
</dbReference>
<keyword evidence="9" id="KW-0804">Transcription</keyword>
<dbReference type="EMBL" id="JAATJV010141063">
    <property type="protein sequence ID" value="MBZ3869854.1"/>
    <property type="molecule type" value="Genomic_DNA"/>
</dbReference>
<feature type="region of interest" description="Disordered" evidence="12">
    <location>
        <begin position="237"/>
        <end position="259"/>
    </location>
</feature>
<dbReference type="GO" id="GO:0000785">
    <property type="term" value="C:chromatin"/>
    <property type="evidence" value="ECO:0007669"/>
    <property type="project" value="TreeGrafter"/>
</dbReference>
<feature type="compositionally biased region" description="Low complexity" evidence="12">
    <location>
        <begin position="12"/>
        <end position="30"/>
    </location>
</feature>
<dbReference type="FunFam" id="3.30.160.60:FF:000690">
    <property type="entry name" value="Zinc finger protein 354C"/>
    <property type="match status" value="1"/>
</dbReference>
<keyword evidence="4" id="KW-0677">Repeat</keyword>
<name>A0AA41MDL8_SCICA</name>
<feature type="domain" description="C2H2-type" evidence="13">
    <location>
        <begin position="60"/>
        <end position="87"/>
    </location>
</feature>
<dbReference type="PROSITE" id="PS00028">
    <property type="entry name" value="ZINC_FINGER_C2H2_1"/>
    <property type="match status" value="2"/>
</dbReference>
<dbReference type="FunFam" id="3.30.160.60:FF:001343">
    <property type="entry name" value="Zinc finger protein 568"/>
    <property type="match status" value="1"/>
</dbReference>
<dbReference type="Proteomes" id="UP001166674">
    <property type="component" value="Unassembled WGS sequence"/>
</dbReference>
<evidence type="ECO:0000256" key="6">
    <source>
        <dbReference type="ARBA" id="ARBA00022833"/>
    </source>
</evidence>
<feature type="domain" description="C2H2-type" evidence="13">
    <location>
        <begin position="88"/>
        <end position="115"/>
    </location>
</feature>
<evidence type="ECO:0000256" key="12">
    <source>
        <dbReference type="SAM" id="MobiDB-lite"/>
    </source>
</evidence>
<evidence type="ECO:0000256" key="8">
    <source>
        <dbReference type="ARBA" id="ARBA00023125"/>
    </source>
</evidence>
<feature type="domain" description="C2H2-type" evidence="13">
    <location>
        <begin position="144"/>
        <end position="171"/>
    </location>
</feature>
<evidence type="ECO:0000256" key="9">
    <source>
        <dbReference type="ARBA" id="ARBA00023163"/>
    </source>
</evidence>
<dbReference type="InterPro" id="IPR036236">
    <property type="entry name" value="Znf_C2H2_sf"/>
</dbReference>
<evidence type="ECO:0000256" key="1">
    <source>
        <dbReference type="ARBA" id="ARBA00004123"/>
    </source>
</evidence>
<dbReference type="AlphaFoldDB" id="A0AA41MDL8"/>
<dbReference type="SMART" id="SM00355">
    <property type="entry name" value="ZnF_C2H2"/>
    <property type="match status" value="4"/>
</dbReference>
<gene>
    <name evidence="14" type="ORF">SUZIE_105020</name>
</gene>
<dbReference type="GO" id="GO:0000978">
    <property type="term" value="F:RNA polymerase II cis-regulatory region sequence-specific DNA binding"/>
    <property type="evidence" value="ECO:0007669"/>
    <property type="project" value="TreeGrafter"/>
</dbReference>
<evidence type="ECO:0000256" key="3">
    <source>
        <dbReference type="ARBA" id="ARBA00022723"/>
    </source>
</evidence>
<dbReference type="GO" id="GO:0000981">
    <property type="term" value="F:DNA-binding transcription factor activity, RNA polymerase II-specific"/>
    <property type="evidence" value="ECO:0007669"/>
    <property type="project" value="TreeGrafter"/>
</dbReference>
<evidence type="ECO:0000313" key="14">
    <source>
        <dbReference type="EMBL" id="MBZ3869854.1"/>
    </source>
</evidence>
<dbReference type="PROSITE" id="PS50157">
    <property type="entry name" value="ZINC_FINGER_C2H2_2"/>
    <property type="match status" value="4"/>
</dbReference>
<proteinExistence type="inferred from homology"/>
<reference evidence="14" key="1">
    <citation type="submission" date="2020-03" db="EMBL/GenBank/DDBJ databases">
        <title>Studies in the Genomics of Life Span.</title>
        <authorList>
            <person name="Glass D."/>
        </authorList>
    </citation>
    <scope>NUCLEOTIDE SEQUENCE</scope>
    <source>
        <strain evidence="14">SUZIE</strain>
        <tissue evidence="14">Muscle</tissue>
    </source>
</reference>